<protein>
    <submittedName>
        <fullName evidence="1">Uncharacterized protein</fullName>
    </submittedName>
</protein>
<keyword evidence="2" id="KW-1185">Reference proteome</keyword>
<gene>
    <name evidence="1" type="ORF">Pla22_10930</name>
</gene>
<organism evidence="1 2">
    <name type="scientific">Rubripirellula amarantea</name>
    <dbReference type="NCBI Taxonomy" id="2527999"/>
    <lineage>
        <taxon>Bacteria</taxon>
        <taxon>Pseudomonadati</taxon>
        <taxon>Planctomycetota</taxon>
        <taxon>Planctomycetia</taxon>
        <taxon>Pirellulales</taxon>
        <taxon>Pirellulaceae</taxon>
        <taxon>Rubripirellula</taxon>
    </lineage>
</organism>
<comment type="caution">
    <text evidence="1">The sequence shown here is derived from an EMBL/GenBank/DDBJ whole genome shotgun (WGS) entry which is preliminary data.</text>
</comment>
<evidence type="ECO:0000313" key="1">
    <source>
        <dbReference type="EMBL" id="TWT53464.1"/>
    </source>
</evidence>
<dbReference type="EMBL" id="SJPI01000001">
    <property type="protein sequence ID" value="TWT53464.1"/>
    <property type="molecule type" value="Genomic_DNA"/>
</dbReference>
<sequence>MLVVPFCVAAFLRGWKSNDLYLKRQHKEDEARAQPYRNVLATEFALVS</sequence>
<evidence type="ECO:0000313" key="2">
    <source>
        <dbReference type="Proteomes" id="UP000316598"/>
    </source>
</evidence>
<dbReference type="AlphaFoldDB" id="A0A5C5WRD9"/>
<reference evidence="1 2" key="1">
    <citation type="submission" date="2019-02" db="EMBL/GenBank/DDBJ databases">
        <title>Deep-cultivation of Planctomycetes and their phenomic and genomic characterization uncovers novel biology.</title>
        <authorList>
            <person name="Wiegand S."/>
            <person name="Jogler M."/>
            <person name="Boedeker C."/>
            <person name="Pinto D."/>
            <person name="Vollmers J."/>
            <person name="Rivas-Marin E."/>
            <person name="Kohn T."/>
            <person name="Peeters S.H."/>
            <person name="Heuer A."/>
            <person name="Rast P."/>
            <person name="Oberbeckmann S."/>
            <person name="Bunk B."/>
            <person name="Jeske O."/>
            <person name="Meyerdierks A."/>
            <person name="Storesund J.E."/>
            <person name="Kallscheuer N."/>
            <person name="Luecker S."/>
            <person name="Lage O.M."/>
            <person name="Pohl T."/>
            <person name="Merkel B.J."/>
            <person name="Hornburger P."/>
            <person name="Mueller R.-W."/>
            <person name="Bruemmer F."/>
            <person name="Labrenz M."/>
            <person name="Spormann A.M."/>
            <person name="Op Den Camp H."/>
            <person name="Overmann J."/>
            <person name="Amann R."/>
            <person name="Jetten M.S.M."/>
            <person name="Mascher T."/>
            <person name="Medema M.H."/>
            <person name="Devos D.P."/>
            <person name="Kaster A.-K."/>
            <person name="Ovreas L."/>
            <person name="Rohde M."/>
            <person name="Galperin M.Y."/>
            <person name="Jogler C."/>
        </authorList>
    </citation>
    <scope>NUCLEOTIDE SEQUENCE [LARGE SCALE GENOMIC DNA]</scope>
    <source>
        <strain evidence="1 2">Pla22</strain>
    </source>
</reference>
<dbReference type="Proteomes" id="UP000316598">
    <property type="component" value="Unassembled WGS sequence"/>
</dbReference>
<proteinExistence type="predicted"/>
<name>A0A5C5WRD9_9BACT</name>
<accession>A0A5C5WRD9</accession>